<dbReference type="Gene3D" id="3.40.366.10">
    <property type="entry name" value="Malonyl-Coenzyme A Acyl Carrier Protein, domain 2"/>
    <property type="match status" value="3"/>
</dbReference>
<dbReference type="Pfam" id="PF22621">
    <property type="entry name" value="CurL-like_PKS_C"/>
    <property type="match status" value="1"/>
</dbReference>
<dbReference type="InterPro" id="IPR049551">
    <property type="entry name" value="PKS_DH_C"/>
</dbReference>
<proteinExistence type="predicted"/>
<evidence type="ECO:0000256" key="3">
    <source>
        <dbReference type="ARBA" id="ARBA00022679"/>
    </source>
</evidence>
<dbReference type="InterPro" id="IPR014043">
    <property type="entry name" value="Acyl_transferase_dom"/>
</dbReference>
<dbReference type="SUPFAM" id="SSF53901">
    <property type="entry name" value="Thiolase-like"/>
    <property type="match status" value="1"/>
</dbReference>
<dbReference type="InterPro" id="IPR009081">
    <property type="entry name" value="PP-bd_ACP"/>
</dbReference>
<dbReference type="InterPro" id="IPR029058">
    <property type="entry name" value="AB_hydrolase_fold"/>
</dbReference>
<dbReference type="GO" id="GO:0006633">
    <property type="term" value="P:fatty acid biosynthetic process"/>
    <property type="evidence" value="ECO:0007669"/>
    <property type="project" value="InterPro"/>
</dbReference>
<evidence type="ECO:0000256" key="5">
    <source>
        <dbReference type="SAM" id="MobiDB-lite"/>
    </source>
</evidence>
<evidence type="ECO:0000259" key="7">
    <source>
        <dbReference type="PROSITE" id="PS52004"/>
    </source>
</evidence>
<dbReference type="InterPro" id="IPR050091">
    <property type="entry name" value="PKS_NRPS_Biosynth_Enz"/>
</dbReference>
<dbReference type="SMART" id="SM00825">
    <property type="entry name" value="PKS_KS"/>
    <property type="match status" value="1"/>
</dbReference>
<dbReference type="PROSITE" id="PS50075">
    <property type="entry name" value="CARRIER"/>
    <property type="match status" value="2"/>
</dbReference>
<dbReference type="GO" id="GO:0004312">
    <property type="term" value="F:fatty acid synthase activity"/>
    <property type="evidence" value="ECO:0007669"/>
    <property type="project" value="TreeGrafter"/>
</dbReference>
<name>A0A8H3I3H1_9LECA</name>
<dbReference type="InterPro" id="IPR049900">
    <property type="entry name" value="PKS_mFAS_DH"/>
</dbReference>
<dbReference type="SMART" id="SM00827">
    <property type="entry name" value="PKS_AT"/>
    <property type="match status" value="1"/>
</dbReference>
<dbReference type="InterPro" id="IPR001227">
    <property type="entry name" value="Ac_transferase_dom_sf"/>
</dbReference>
<dbReference type="Gene3D" id="3.40.47.10">
    <property type="match status" value="1"/>
</dbReference>
<protein>
    <recommendedName>
        <fullName evidence="11">Polyketide synthase</fullName>
    </recommendedName>
</protein>
<dbReference type="InterPro" id="IPR018201">
    <property type="entry name" value="Ketoacyl_synth_AS"/>
</dbReference>
<dbReference type="Gene3D" id="3.10.129.110">
    <property type="entry name" value="Polyketide synthase dehydratase"/>
    <property type="match status" value="1"/>
</dbReference>
<feature type="domain" description="Ketosynthase family 3 (KS3)" evidence="7">
    <location>
        <begin position="363"/>
        <end position="790"/>
    </location>
</feature>
<evidence type="ECO:0000313" key="10">
    <source>
        <dbReference type="Proteomes" id="UP000664534"/>
    </source>
</evidence>
<dbReference type="SUPFAM" id="SSF53474">
    <property type="entry name" value="alpha/beta-Hydrolases"/>
    <property type="match status" value="1"/>
</dbReference>
<feature type="compositionally biased region" description="Polar residues" evidence="5">
    <location>
        <begin position="1747"/>
        <end position="1774"/>
    </location>
</feature>
<dbReference type="SMART" id="SM00823">
    <property type="entry name" value="PKS_PP"/>
    <property type="match status" value="2"/>
</dbReference>
<dbReference type="InterPro" id="IPR032088">
    <property type="entry name" value="SAT"/>
</dbReference>
<dbReference type="PROSITE" id="PS00606">
    <property type="entry name" value="KS3_1"/>
    <property type="match status" value="1"/>
</dbReference>
<feature type="region of interest" description="C-terminal hotdog fold" evidence="4">
    <location>
        <begin position="1474"/>
        <end position="1621"/>
    </location>
</feature>
<evidence type="ECO:0000256" key="1">
    <source>
        <dbReference type="ARBA" id="ARBA00022450"/>
    </source>
</evidence>
<dbReference type="PANTHER" id="PTHR43775">
    <property type="entry name" value="FATTY ACID SYNTHASE"/>
    <property type="match status" value="1"/>
</dbReference>
<dbReference type="PROSITE" id="PS52019">
    <property type="entry name" value="PKS_MFAS_DH"/>
    <property type="match status" value="1"/>
</dbReference>
<dbReference type="Gene3D" id="3.40.50.1820">
    <property type="entry name" value="alpha/beta hydrolase"/>
    <property type="match status" value="1"/>
</dbReference>
<feature type="domain" description="Carrier" evidence="6">
    <location>
        <begin position="1773"/>
        <end position="1850"/>
    </location>
</feature>
<dbReference type="InterPro" id="IPR030918">
    <property type="entry name" value="PT_fungal_PKS"/>
</dbReference>
<dbReference type="InterPro" id="IPR042104">
    <property type="entry name" value="PKS_dehydratase_sf"/>
</dbReference>
<dbReference type="Pfam" id="PF00698">
    <property type="entry name" value="Acyl_transf_1"/>
    <property type="match status" value="2"/>
</dbReference>
<feature type="region of interest" description="Disordered" evidence="5">
    <location>
        <begin position="1742"/>
        <end position="1774"/>
    </location>
</feature>
<keyword evidence="3" id="KW-0808">Transferase</keyword>
<feature type="active site" description="Proton acceptor; for dehydratase activity" evidence="4">
    <location>
        <position position="1347"/>
    </location>
</feature>
<dbReference type="PROSITE" id="PS52004">
    <property type="entry name" value="KS3_2"/>
    <property type="match status" value="1"/>
</dbReference>
<dbReference type="PANTHER" id="PTHR43775:SF37">
    <property type="entry name" value="SI:DKEY-61P9.11"/>
    <property type="match status" value="1"/>
</dbReference>
<dbReference type="InterPro" id="IPR001031">
    <property type="entry name" value="Thioesterase"/>
</dbReference>
<feature type="domain" description="PKS/mFAS DH" evidence="8">
    <location>
        <begin position="1314"/>
        <end position="1621"/>
    </location>
</feature>
<feature type="domain" description="Carrier" evidence="6">
    <location>
        <begin position="1662"/>
        <end position="1736"/>
    </location>
</feature>
<evidence type="ECO:0000256" key="2">
    <source>
        <dbReference type="ARBA" id="ARBA00022553"/>
    </source>
</evidence>
<dbReference type="Pfam" id="PF14765">
    <property type="entry name" value="PS-DH"/>
    <property type="match status" value="1"/>
</dbReference>
<dbReference type="InterPro" id="IPR016035">
    <property type="entry name" value="Acyl_Trfase/lysoPLipase"/>
</dbReference>
<dbReference type="GO" id="GO:0004315">
    <property type="term" value="F:3-oxoacyl-[acyl-carrier-protein] synthase activity"/>
    <property type="evidence" value="ECO:0007669"/>
    <property type="project" value="InterPro"/>
</dbReference>
<keyword evidence="1" id="KW-0596">Phosphopantetheine</keyword>
<dbReference type="InterPro" id="IPR020806">
    <property type="entry name" value="PKS_PP-bd"/>
</dbReference>
<dbReference type="Pfam" id="PF00550">
    <property type="entry name" value="PP-binding"/>
    <property type="match status" value="2"/>
</dbReference>
<dbReference type="NCBIfam" id="TIGR04532">
    <property type="entry name" value="PT_fungal_PKS"/>
    <property type="match status" value="1"/>
</dbReference>
<dbReference type="Pfam" id="PF16073">
    <property type="entry name" value="SAT"/>
    <property type="match status" value="1"/>
</dbReference>
<dbReference type="SUPFAM" id="SSF47336">
    <property type="entry name" value="ACP-like"/>
    <property type="match status" value="2"/>
</dbReference>
<dbReference type="Gene3D" id="1.10.1200.10">
    <property type="entry name" value="ACP-like"/>
    <property type="match status" value="2"/>
</dbReference>
<dbReference type="Pfam" id="PF00109">
    <property type="entry name" value="ketoacyl-synt"/>
    <property type="match status" value="1"/>
</dbReference>
<feature type="region of interest" description="N-terminal hotdog fold" evidence="4">
    <location>
        <begin position="1314"/>
        <end position="1446"/>
    </location>
</feature>
<accession>A0A8H3I3H1</accession>
<reference evidence="9" key="1">
    <citation type="submission" date="2021-03" db="EMBL/GenBank/DDBJ databases">
        <authorList>
            <person name="Tagirdzhanova G."/>
        </authorList>
    </citation>
    <scope>NUCLEOTIDE SEQUENCE</scope>
</reference>
<dbReference type="SUPFAM" id="SSF55048">
    <property type="entry name" value="Probable ACP-binding domain of malonyl-CoA ACP transacylase"/>
    <property type="match status" value="1"/>
</dbReference>
<dbReference type="EMBL" id="CAJPDT010000012">
    <property type="protein sequence ID" value="CAF9913612.1"/>
    <property type="molecule type" value="Genomic_DNA"/>
</dbReference>
<feature type="active site" description="Proton donor; for dehydratase activity" evidence="4">
    <location>
        <position position="1534"/>
    </location>
</feature>
<dbReference type="CDD" id="cd00833">
    <property type="entry name" value="PKS"/>
    <property type="match status" value="1"/>
</dbReference>
<dbReference type="InterPro" id="IPR036736">
    <property type="entry name" value="ACP-like_sf"/>
</dbReference>
<dbReference type="InterPro" id="IPR016039">
    <property type="entry name" value="Thiolase-like"/>
</dbReference>
<dbReference type="InterPro" id="IPR020841">
    <property type="entry name" value="PKS_Beta-ketoAc_synthase_dom"/>
</dbReference>
<evidence type="ECO:0000259" key="6">
    <source>
        <dbReference type="PROSITE" id="PS50075"/>
    </source>
</evidence>
<sequence>MDPPNQVLVFGDQSVDVSLSFSKLYALSKHSCLLDRFLRLASESIRTTAKQTIFPNESFLFKPSLLELCEGHAESPNVAISTVLSCTNQLGWLILEASENGGVLQRSEKTIILGACTGSIAAIAAACATSLTEILEISPEIVSIAVRLGLETLRRSDNIEPSNENWTIAVLNASVDSIQSILDEFHQVQRPPLHRRAYISTHSSSSSSISGPPSTLRLLLANSVKLQQSKLVPVPVTGAFHALHLELPDIESIIGSSSLLDLQGKSRTSLVLGSGRELKGSDMVFKTLMREALTEILQIPQDMSAIEDTLGPYTRGDDSRIFLIGPANFTARTEDMSRPPQVYSRAASTTRKLNQGLTPSFEGNDIAVVGMSGRFPGSDNLEDFWDILSKGRDLCQQVPKSRFPIHTHYDPSGRTPNTTLTQYGCFYGHADLFDALLFHMSPRQAAQTDPIQRLMLLSTYEALEQAGYSNESTDASRVGTFIGQSSDDWREVNASQDIDTFHIPGGNRAFVSGRLNYHFGWDGPAFGIDTACSSSAASIDLACAALLSNKCDTAIAGGGNIMTASDMFAGLSRGGLLSPSGSCKTWDETADGYCRADAVGVVVLKRLRNAITNRDNVLAIIKSTGTNHSAPASSITHPHAPTQAKLMNAVLKEADIRPDQVDYVEMHGTGTQAGDVAETSAVRDVFGRHRTPDRPLYIGTVKPSIGHSEAASGVTSVMKAIMMFRKSIIPRHIGIKTVTNKNLPDLMGSNILIPSVETPFVAHPLGSKQRNILVNNFNITSGNTSLLLRDGVQPVQEGKDPRSAHILTTSAHSHTALHGNLSRLLDYLSQHPYISLPDLSYSLTARRMHHSLRQAFVAKNVPDLLAAVKRGLMEMSSSIPSKEPVPVIFVFPGQASQYTGMGKRLFETSFVFRMSVLKSENICQNLGLPSFLGYVTDSAVASANFDTVQTQLALAALEVALAHLWRSWGVEPVAVIGSYFLCPSYLCSSTSESQNIVSGLPCFPPKRKLLTKGNTTGHSLGEYPALFIAGVYSLTDMFYLIGRRACILQKNCVVGAYSMLSVRMDIGLLEVVLQKASLSECEIACRNSLDSNVVSGPANQIEILKSELEAKCVNNTLLQLPYAFHSAQMDPLLEEFESVASGIPFQKPRIMIASTVKSAIIHEAGTIDAAYVVQHMREPVQMLDTVRELELQGVADNQSLWVELGPSSVFTGMIKSILATSPKQCLTSLIDDHDDWETLAKSLAKAYKAGINIKWREYHREYETALQLVELPSYAFDLKSCWIQYEGDWCLRKGKAWPAPPAVSPSPDIESTTLQKVQSEELGVDAVFVVFVSDLKQEQLYSAITAHEVNGVGLCPSSIYADMAVTAASYVWKRLRPAEDLPVFDVLNMNVGKPLIVNTNATSQMINISARKDSSSDDIKMNLVSLDGTGSVNHADWIVTPGNSKSWMKTWAKTTYLYRSRIASLRHSSAASQVHHILGSMAYKLFSVIVTYGPKYRGIQEVFMDGELSEATAQVLFQSNAADGKFACSPYWIDSLAHLSGFVLNGSDTTPQDTVFISHGWDSMRFALPLSSGYSYTTYVKMQETGERGVMTGDVHVLNDDVVVAVIAGLRFKAIKKKLLSNLLPKTGEQAPLEGYAPSHSSQTSAILPLEQTLIPRHSYQPKNTSVASAMIAAQMGADPAILENDKIFADLGVDSLLAIDNQTKLRGDIAIDVPSSYLTKPSTMGDLKQYVQQTHAANLIQDEGRSSNTNDDCDSQRASMMNSQSKQPITGINSKPKAQELGKIIAEELGISITEIEPHARLLDLGVDSMLTLSIIQSVRSLTGQIIPANFFIMYPTLAAIQAFFEPGTQSIAPTSALAKRKTAIKTPASTNAIPATKMAPSPRQVVQPQVTNMPPLRCSNTLLQLPVSVKGNSPSLILCPDGAGSPAPYTALPVLHPSFRVMGLSSPFLTNPSGYNLSLVEISTIFSDTIMQAAPTGALILGGISIGGVYAYETAKQLLEKGREIKGVLLLDSPCPQTFPAMKPDLLLQVLQVLEQLGTFKRPGRKDASLSPNMREHFFRNAIALEQYQPSPPSAAVRRIPCEAIWATRGVLDSFSGAEVAKVETMLPGESPARDWLLKKRSSVGPQGWQDFFEEVRCQTIDADHFSFFKEAHVPDLARLMTSAIERFMGEC</sequence>
<comment type="caution">
    <text evidence="9">The sequence shown here is derived from an EMBL/GenBank/DDBJ whole genome shotgun (WGS) entry which is preliminary data.</text>
</comment>
<dbReference type="InterPro" id="IPR016036">
    <property type="entry name" value="Malonyl_transacylase_ACP-bd"/>
</dbReference>
<evidence type="ECO:0000256" key="4">
    <source>
        <dbReference type="PROSITE-ProRule" id="PRU01363"/>
    </source>
</evidence>
<keyword evidence="10" id="KW-1185">Reference proteome</keyword>
<gene>
    <name evidence="9" type="ORF">IMSHALPRED_001395</name>
</gene>
<organism evidence="9 10">
    <name type="scientific">Imshaugia aleurites</name>
    <dbReference type="NCBI Taxonomy" id="172621"/>
    <lineage>
        <taxon>Eukaryota</taxon>
        <taxon>Fungi</taxon>
        <taxon>Dikarya</taxon>
        <taxon>Ascomycota</taxon>
        <taxon>Pezizomycotina</taxon>
        <taxon>Lecanoromycetes</taxon>
        <taxon>OSLEUM clade</taxon>
        <taxon>Lecanoromycetidae</taxon>
        <taxon>Lecanorales</taxon>
        <taxon>Lecanorineae</taxon>
        <taxon>Parmeliaceae</taxon>
        <taxon>Imshaugia</taxon>
    </lineage>
</organism>
<evidence type="ECO:0000313" key="9">
    <source>
        <dbReference type="EMBL" id="CAF9913612.1"/>
    </source>
</evidence>
<dbReference type="OrthoDB" id="329835at2759"/>
<dbReference type="SUPFAM" id="SSF52151">
    <property type="entry name" value="FabD/lysophospholipase-like"/>
    <property type="match status" value="2"/>
</dbReference>
<evidence type="ECO:0000259" key="8">
    <source>
        <dbReference type="PROSITE" id="PS52019"/>
    </source>
</evidence>
<dbReference type="InterPro" id="IPR014030">
    <property type="entry name" value="Ketoacyl_synth_N"/>
</dbReference>
<evidence type="ECO:0008006" key="11">
    <source>
        <dbReference type="Google" id="ProtNLM"/>
    </source>
</evidence>
<dbReference type="Pfam" id="PF00975">
    <property type="entry name" value="Thioesterase"/>
    <property type="match status" value="1"/>
</dbReference>
<dbReference type="GO" id="GO:0044550">
    <property type="term" value="P:secondary metabolite biosynthetic process"/>
    <property type="evidence" value="ECO:0007669"/>
    <property type="project" value="TreeGrafter"/>
</dbReference>
<keyword evidence="2" id="KW-0597">Phosphoprotein</keyword>
<dbReference type="InterPro" id="IPR014031">
    <property type="entry name" value="Ketoacyl_synth_C"/>
</dbReference>
<dbReference type="GO" id="GO:0031177">
    <property type="term" value="F:phosphopantetheine binding"/>
    <property type="evidence" value="ECO:0007669"/>
    <property type="project" value="InterPro"/>
</dbReference>
<dbReference type="Proteomes" id="UP000664534">
    <property type="component" value="Unassembled WGS sequence"/>
</dbReference>
<dbReference type="Pfam" id="PF02801">
    <property type="entry name" value="Ketoacyl-synt_C"/>
    <property type="match status" value="1"/>
</dbReference>